<dbReference type="Proteomes" id="UP001611162">
    <property type="component" value="Unassembled WGS sequence"/>
</dbReference>
<dbReference type="EMBL" id="JBIRRB010000011">
    <property type="protein sequence ID" value="MFI0914353.1"/>
    <property type="molecule type" value="Genomic_DNA"/>
</dbReference>
<protein>
    <submittedName>
        <fullName evidence="1">Uncharacterized protein</fullName>
    </submittedName>
</protein>
<gene>
    <name evidence="1" type="ORF">ACH4TF_28435</name>
</gene>
<organism evidence="1 2">
    <name type="scientific">Streptomyces abikoensis</name>
    <dbReference type="NCBI Taxonomy" id="97398"/>
    <lineage>
        <taxon>Bacteria</taxon>
        <taxon>Bacillati</taxon>
        <taxon>Actinomycetota</taxon>
        <taxon>Actinomycetes</taxon>
        <taxon>Kitasatosporales</taxon>
        <taxon>Streptomycetaceae</taxon>
        <taxon>Streptomyces</taxon>
    </lineage>
</organism>
<proteinExistence type="predicted"/>
<evidence type="ECO:0000313" key="2">
    <source>
        <dbReference type="Proteomes" id="UP001611162"/>
    </source>
</evidence>
<sequence length="74" mass="8541">MTDDRTADLWDSTTWFIQELFPSGWGNVDQSESRTSALTRMTTLQERNVGTRYRLVRRTTTETVDSDGPDQALR</sequence>
<reference evidence="1 2" key="1">
    <citation type="submission" date="2024-10" db="EMBL/GenBank/DDBJ databases">
        <title>The Natural Products Discovery Center: Release of the First 8490 Sequenced Strains for Exploring Actinobacteria Biosynthetic Diversity.</title>
        <authorList>
            <person name="Kalkreuter E."/>
            <person name="Kautsar S.A."/>
            <person name="Yang D."/>
            <person name="Bader C.D."/>
            <person name="Teijaro C.N."/>
            <person name="Fluegel L."/>
            <person name="Davis C.M."/>
            <person name="Simpson J.R."/>
            <person name="Lauterbach L."/>
            <person name="Steele A.D."/>
            <person name="Gui C."/>
            <person name="Meng S."/>
            <person name="Li G."/>
            <person name="Viehrig K."/>
            <person name="Ye F."/>
            <person name="Su P."/>
            <person name="Kiefer A.F."/>
            <person name="Nichols A."/>
            <person name="Cepeda A.J."/>
            <person name="Yan W."/>
            <person name="Fan B."/>
            <person name="Jiang Y."/>
            <person name="Adhikari A."/>
            <person name="Zheng C.-J."/>
            <person name="Schuster L."/>
            <person name="Cowan T.M."/>
            <person name="Smanski M.J."/>
            <person name="Chevrette M.G."/>
            <person name="De Carvalho L.P.S."/>
            <person name="Shen B."/>
        </authorList>
    </citation>
    <scope>NUCLEOTIDE SEQUENCE [LARGE SCALE GENOMIC DNA]</scope>
    <source>
        <strain evidence="1 2">NPDC020979</strain>
    </source>
</reference>
<comment type="caution">
    <text evidence="1">The sequence shown here is derived from an EMBL/GenBank/DDBJ whole genome shotgun (WGS) entry which is preliminary data.</text>
</comment>
<dbReference type="RefSeq" id="WP_397614343.1">
    <property type="nucleotide sequence ID" value="NZ_JBIRRB010000011.1"/>
</dbReference>
<keyword evidence="2" id="KW-1185">Reference proteome</keyword>
<accession>A0ABW7TAE4</accession>
<evidence type="ECO:0000313" key="1">
    <source>
        <dbReference type="EMBL" id="MFI0914353.1"/>
    </source>
</evidence>
<name>A0ABW7TAE4_9ACTN</name>